<comment type="caution">
    <text evidence="2">The sequence shown here is derived from an EMBL/GenBank/DDBJ whole genome shotgun (WGS) entry which is preliminary data.</text>
</comment>
<dbReference type="InterPro" id="IPR012042">
    <property type="entry name" value="NeuTTM/CthTTM-like"/>
</dbReference>
<dbReference type="PIRSF" id="PIRSF016487">
    <property type="entry name" value="CYTH_UCP016487"/>
    <property type="match status" value="1"/>
</dbReference>
<dbReference type="AlphaFoldDB" id="A0A4T3EZ46"/>
<evidence type="ECO:0008006" key="4">
    <source>
        <dbReference type="Google" id="ProtNLM"/>
    </source>
</evidence>
<name>A0A4T3EZ46_9SPHN</name>
<evidence type="ECO:0000313" key="3">
    <source>
        <dbReference type="Proteomes" id="UP000309389"/>
    </source>
</evidence>
<dbReference type="OrthoDB" id="9805588at2"/>
<dbReference type="InterPro" id="IPR033469">
    <property type="entry name" value="CYTH-like_dom_sf"/>
</dbReference>
<organism evidence="2 3">
    <name type="scientific">Alteraurantiacibacter aquimixticola</name>
    <dbReference type="NCBI Taxonomy" id="2489173"/>
    <lineage>
        <taxon>Bacteria</taxon>
        <taxon>Pseudomonadati</taxon>
        <taxon>Pseudomonadota</taxon>
        <taxon>Alphaproteobacteria</taxon>
        <taxon>Sphingomonadales</taxon>
        <taxon>Erythrobacteraceae</taxon>
        <taxon>Alteraurantiacibacter</taxon>
    </lineage>
</organism>
<reference evidence="2 3" key="1">
    <citation type="submission" date="2019-04" db="EMBL/GenBank/DDBJ databases">
        <title>Altererythrobacter aquimixticola sp. nov., isolated from sediment of junction between the ocean and a freshwater spring.</title>
        <authorList>
            <person name="Yoon J.-H."/>
        </authorList>
    </citation>
    <scope>NUCLEOTIDE SEQUENCE [LARGE SCALE GENOMIC DNA]</scope>
    <source>
        <strain evidence="2 3">SSKS-13</strain>
    </source>
</reference>
<evidence type="ECO:0000313" key="2">
    <source>
        <dbReference type="EMBL" id="TIX50021.1"/>
    </source>
</evidence>
<dbReference type="EMBL" id="SSHH01000002">
    <property type="protein sequence ID" value="TIX50021.1"/>
    <property type="molecule type" value="Genomic_DNA"/>
</dbReference>
<sequence>MPSPRDLEAELADPKYAHLECERRWLVEAGNAPDIAGLPRIDICDRYLEGTRLRLRSMVRGSDVPVFKLTKKYECADASVRPIVTAYLNHAEYDVFRTLSGAELRKSRYHVVDSGLTWTLDLFQGGLAGLVIVEIEAAGPAEIEGISPPAWAGREITFEPAWQGGSLAIHNAIPEQ</sequence>
<dbReference type="RefSeq" id="WP_136693041.1">
    <property type="nucleotide sequence ID" value="NZ_SSHH01000002.1"/>
</dbReference>
<gene>
    <name evidence="2" type="ORF">E5222_06885</name>
</gene>
<dbReference type="Gene3D" id="2.40.320.10">
    <property type="entry name" value="Hypothetical Protein Pfu-838710-001"/>
    <property type="match status" value="1"/>
</dbReference>
<feature type="active site" description="Proton acceptor" evidence="1">
    <location>
        <position position="47"/>
    </location>
</feature>
<dbReference type="Proteomes" id="UP000309389">
    <property type="component" value="Unassembled WGS sequence"/>
</dbReference>
<keyword evidence="3" id="KW-1185">Reference proteome</keyword>
<evidence type="ECO:0000256" key="1">
    <source>
        <dbReference type="PIRSR" id="PIRSR016487-1"/>
    </source>
</evidence>
<protein>
    <recommendedName>
        <fullName evidence="4">CYTH domain-containing protein</fullName>
    </recommendedName>
</protein>
<proteinExistence type="predicted"/>
<dbReference type="SUPFAM" id="SSF55154">
    <property type="entry name" value="CYTH-like phosphatases"/>
    <property type="match status" value="1"/>
</dbReference>
<accession>A0A4T3EZ46</accession>